<dbReference type="Gene3D" id="2.30.30.60">
    <property type="match status" value="1"/>
</dbReference>
<keyword evidence="8" id="KW-1185">Reference proteome</keyword>
<feature type="transmembrane region" description="Helical" evidence="5">
    <location>
        <begin position="182"/>
        <end position="205"/>
    </location>
</feature>
<dbReference type="InterPro" id="IPR006685">
    <property type="entry name" value="MscS_channel_2nd"/>
</dbReference>
<dbReference type="PANTHER" id="PTHR30414">
    <property type="entry name" value="MINICONDUCTANCE MECHANOSENSITIVE CHANNEL YBDG"/>
    <property type="match status" value="1"/>
</dbReference>
<feature type="domain" description="Mechanosensitive ion channel MscS" evidence="6">
    <location>
        <begin position="200"/>
        <end position="266"/>
    </location>
</feature>
<evidence type="ECO:0000256" key="4">
    <source>
        <dbReference type="ARBA" id="ARBA00023136"/>
    </source>
</evidence>
<dbReference type="InterPro" id="IPR023408">
    <property type="entry name" value="MscS_beta-dom_sf"/>
</dbReference>
<reference evidence="8" key="2">
    <citation type="journal article" date="2011" name="Stand. Genomic Sci.">
        <title>Complete genome sequence of Weeksella virosa type strain (9751T).</title>
        <authorList>
            <person name="Lang E."/>
            <person name="Teshima H."/>
            <person name="Lucas S."/>
            <person name="Lapidus A."/>
            <person name="Hammon N."/>
            <person name="Deshpande S."/>
            <person name="Nolan M."/>
            <person name="Cheng J."/>
            <person name="Pitluck S."/>
            <person name="Liolios K."/>
            <person name="Pagani I."/>
            <person name="Mikhailova N."/>
            <person name="Ivanova N."/>
            <person name="Mavromatis K."/>
            <person name="Pati A."/>
            <person name="Tapia R."/>
            <person name="Han C."/>
            <person name="Goodwin L."/>
            <person name="Chen A."/>
            <person name="Palaniappan K."/>
            <person name="Land M."/>
            <person name="Hauser L."/>
            <person name="Chang Y."/>
            <person name="Jeffries C."/>
            <person name="Brambilla E."/>
            <person name="Kopitz M."/>
            <person name="Rohde M."/>
            <person name="Goker M."/>
            <person name="Tindall B."/>
            <person name="Detter J."/>
            <person name="Woyke T."/>
            <person name="Bristow J."/>
            <person name="Eisen J."/>
            <person name="Markowitz V."/>
            <person name="Hugenholtz P."/>
            <person name="Klenk H."/>
            <person name="Kyrpides N."/>
        </authorList>
    </citation>
    <scope>NUCLEOTIDE SEQUENCE [LARGE SCALE GENOMIC DNA]</scope>
    <source>
        <strain evidence="8">ATCC 43766 / DSM 16922 / JCM 21250 / NBRC 16016 / NCTC 11634 / CL345/78</strain>
    </source>
</reference>
<keyword evidence="2 5" id="KW-0812">Transmembrane</keyword>
<evidence type="ECO:0000256" key="3">
    <source>
        <dbReference type="ARBA" id="ARBA00022989"/>
    </source>
</evidence>
<feature type="transmembrane region" description="Helical" evidence="5">
    <location>
        <begin position="157"/>
        <end position="176"/>
    </location>
</feature>
<keyword evidence="3 5" id="KW-1133">Transmembrane helix</keyword>
<dbReference type="eggNOG" id="COG0668">
    <property type="taxonomic scope" value="Bacteria"/>
</dbReference>
<dbReference type="InterPro" id="IPR010920">
    <property type="entry name" value="LSM_dom_sf"/>
</dbReference>
<protein>
    <submittedName>
        <fullName evidence="7">MscS Mechanosensitive ion channel</fullName>
    </submittedName>
</protein>
<evidence type="ECO:0000256" key="2">
    <source>
        <dbReference type="ARBA" id="ARBA00022692"/>
    </source>
</evidence>
<evidence type="ECO:0000256" key="1">
    <source>
        <dbReference type="ARBA" id="ARBA00004370"/>
    </source>
</evidence>
<dbReference type="Pfam" id="PF00924">
    <property type="entry name" value="MS_channel_2nd"/>
    <property type="match status" value="1"/>
</dbReference>
<evidence type="ECO:0000259" key="6">
    <source>
        <dbReference type="Pfam" id="PF00924"/>
    </source>
</evidence>
<comment type="subcellular location">
    <subcellularLocation>
        <location evidence="1">Membrane</location>
    </subcellularLocation>
</comment>
<proteinExistence type="predicted"/>
<dbReference type="PANTHER" id="PTHR30414:SF0">
    <property type="entry name" value="MINICONDUCTANCE MECHANOSENSITIVE CHANNEL YBDG"/>
    <property type="match status" value="1"/>
</dbReference>
<evidence type="ECO:0000256" key="5">
    <source>
        <dbReference type="SAM" id="Phobius"/>
    </source>
</evidence>
<evidence type="ECO:0000313" key="8">
    <source>
        <dbReference type="Proteomes" id="UP000008641"/>
    </source>
</evidence>
<name>F0NXL2_WEEVC</name>
<dbReference type="RefSeq" id="WP_013598392.1">
    <property type="nucleotide sequence ID" value="NC_015144.1"/>
</dbReference>
<dbReference type="EMBL" id="CP002455">
    <property type="protein sequence ID" value="ADX68002.1"/>
    <property type="molecule type" value="Genomic_DNA"/>
</dbReference>
<feature type="transmembrane region" description="Helical" evidence="5">
    <location>
        <begin position="40"/>
        <end position="62"/>
    </location>
</feature>
<dbReference type="KEGG" id="wvi:Weevi_1298"/>
<dbReference type="InterPro" id="IPR030192">
    <property type="entry name" value="YbdG"/>
</dbReference>
<keyword evidence="4 5" id="KW-0472">Membrane</keyword>
<dbReference type="GO" id="GO:0008381">
    <property type="term" value="F:mechanosensitive monoatomic ion channel activity"/>
    <property type="evidence" value="ECO:0007669"/>
    <property type="project" value="InterPro"/>
</dbReference>
<dbReference type="GO" id="GO:0005886">
    <property type="term" value="C:plasma membrane"/>
    <property type="evidence" value="ECO:0007669"/>
    <property type="project" value="TreeGrafter"/>
</dbReference>
<dbReference type="SUPFAM" id="SSF50182">
    <property type="entry name" value="Sm-like ribonucleoproteins"/>
    <property type="match status" value="1"/>
</dbReference>
<feature type="transmembrane region" description="Helical" evidence="5">
    <location>
        <begin position="115"/>
        <end position="136"/>
    </location>
</feature>
<feature type="transmembrane region" description="Helical" evidence="5">
    <location>
        <begin position="82"/>
        <end position="103"/>
    </location>
</feature>
<evidence type="ECO:0000313" key="7">
    <source>
        <dbReference type="EMBL" id="ADX68002.1"/>
    </source>
</evidence>
<sequence>MKYLLYQKSFYQEFTEAVELFFTEHFRVDFSVSLVTFLRVFFLVALLFLVAYLLKLAVIPLLNKIVSKTETVWLSALMRNKVIITVLYTIPLSLAFNFNMLLFEKQVTFFNFSEKVIKLCFVILFTQIIFRIINTVTDVYRQENSYTTVGIRTFGQLIKMFITFFAIISGIMILFTVETKTIITILGAMTAAVILIFRDAILGFVSGLQISYSRSVKEGDWITIDKGKVDGIVREININLVKIEKFDKSIVTVPTSDLVLSQVINHMPMMNSGTRKIQRSIAFNVNSFKFCKEEMLAEFEKIHLIKDFIIEKRNQISQHNIAIPHTEIDINGRQLTNIGVFRAYVEHYLRNNPNISQIDPIVVKQLPVTPHGMPLEINCFAKSSDNLEFENIQADIFDHLLTACRKFHLEVMQSITLGDIKNNLSS</sequence>
<reference evidence="7 8" key="1">
    <citation type="journal article" date="2011" name="Stand. Genomic Sci.">
        <title>Complete genome sequence of Weeksella virosa type strain (9751).</title>
        <authorList>
            <person name="Lang E."/>
            <person name="Teshima H."/>
            <person name="Lucas S."/>
            <person name="Lapidus A."/>
            <person name="Hammon N."/>
            <person name="Deshpande S."/>
            <person name="Nolan M."/>
            <person name="Cheng J.F."/>
            <person name="Pitluck S."/>
            <person name="Liolios K."/>
            <person name="Pagani I."/>
            <person name="Mikhailova N."/>
            <person name="Ivanova N."/>
            <person name="Mavromatis K."/>
            <person name="Pati A."/>
            <person name="Tapia R."/>
            <person name="Han C."/>
            <person name="Goodwin L."/>
            <person name="Chen A."/>
            <person name="Palaniappan K."/>
            <person name="Land M."/>
            <person name="Hauser L."/>
            <person name="Chang Y.J."/>
            <person name="Jeffries C.D."/>
            <person name="Brambilla E.M."/>
            <person name="Kopitz M."/>
            <person name="Rohde M."/>
            <person name="Goker M."/>
            <person name="Tindall B.J."/>
            <person name="Detter J.C."/>
            <person name="Woyke T."/>
            <person name="Bristow J."/>
            <person name="Eisen J.A."/>
            <person name="Markowitz V."/>
            <person name="Hugenholtz P."/>
            <person name="Klenk H.P."/>
            <person name="Kyrpides N.C."/>
        </authorList>
    </citation>
    <scope>NUCLEOTIDE SEQUENCE [LARGE SCALE GENOMIC DNA]</scope>
    <source>
        <strain evidence="8">ATCC 43766 / DSM 16922 / JCM 21250 / NBRC 16016 / NCTC 11634 / CL345/78</strain>
    </source>
</reference>
<dbReference type="Proteomes" id="UP000008641">
    <property type="component" value="Chromosome"/>
</dbReference>
<dbReference type="STRING" id="865938.Weevi_1298"/>
<dbReference type="GO" id="GO:0071470">
    <property type="term" value="P:cellular response to osmotic stress"/>
    <property type="evidence" value="ECO:0007669"/>
    <property type="project" value="InterPro"/>
</dbReference>
<dbReference type="AlphaFoldDB" id="F0NXL2"/>
<accession>F0NXL2</accession>
<organism evidence="7 8">
    <name type="scientific">Weeksella virosa (strain ATCC 43766 / DSM 16922 / JCM 21250 / CCUG 30538 / CDC 9751 / IAM 14551 / NBRC 16016 / NCTC 11634 / CL345/78)</name>
    <dbReference type="NCBI Taxonomy" id="865938"/>
    <lineage>
        <taxon>Bacteria</taxon>
        <taxon>Pseudomonadati</taxon>
        <taxon>Bacteroidota</taxon>
        <taxon>Flavobacteriia</taxon>
        <taxon>Flavobacteriales</taxon>
        <taxon>Weeksellaceae</taxon>
        <taxon>Weeksella</taxon>
    </lineage>
</organism>
<gene>
    <name evidence="7" type="ordered locus">Weevi_1298</name>
</gene>
<dbReference type="HOGENOM" id="CLU_045354_1_0_10"/>